<sequence length="230" mass="24908">MMEGNLMASRQSGALLILLLALSSTVQHAEAFDFAAFSAAIRPTVMTLAAGVVNWRSVTGALSNVAERVANERERRGDFAGAERLRQWSGSYTHGPWVASGGLLAATGLAQHTRAIDLQSTLADLQRLKSLVEELLRLSSDEARLSWLSRNWDTASRVAERLSKDSINLLGQSGLVRGFLDAVYREAVDKKLARDVLGVASGDVMTLVSAFQQLIETRLREAVGGGRDEL</sequence>
<keyword evidence="1" id="KW-0732">Signal</keyword>
<protein>
    <submittedName>
        <fullName evidence="2">Uncharacterized protein</fullName>
    </submittedName>
</protein>
<feature type="signal peptide" evidence="1">
    <location>
        <begin position="1"/>
        <end position="31"/>
    </location>
</feature>
<proteinExistence type="predicted"/>
<dbReference type="AlphaFoldDB" id="A0A1Y1ILN9"/>
<keyword evidence="3" id="KW-1185">Reference proteome</keyword>
<gene>
    <name evidence="2" type="ORF">KFL_006310090</name>
</gene>
<reference evidence="2 3" key="1">
    <citation type="journal article" date="2014" name="Nat. Commun.">
        <title>Klebsormidium flaccidum genome reveals primary factors for plant terrestrial adaptation.</title>
        <authorList>
            <person name="Hori K."/>
            <person name="Maruyama F."/>
            <person name="Fujisawa T."/>
            <person name="Togashi T."/>
            <person name="Yamamoto N."/>
            <person name="Seo M."/>
            <person name="Sato S."/>
            <person name="Yamada T."/>
            <person name="Mori H."/>
            <person name="Tajima N."/>
            <person name="Moriyama T."/>
            <person name="Ikeuchi M."/>
            <person name="Watanabe M."/>
            <person name="Wada H."/>
            <person name="Kobayashi K."/>
            <person name="Saito M."/>
            <person name="Masuda T."/>
            <person name="Sasaki-Sekimoto Y."/>
            <person name="Mashiguchi K."/>
            <person name="Awai K."/>
            <person name="Shimojima M."/>
            <person name="Masuda S."/>
            <person name="Iwai M."/>
            <person name="Nobusawa T."/>
            <person name="Narise T."/>
            <person name="Kondo S."/>
            <person name="Saito H."/>
            <person name="Sato R."/>
            <person name="Murakawa M."/>
            <person name="Ihara Y."/>
            <person name="Oshima-Yamada Y."/>
            <person name="Ohtaka K."/>
            <person name="Satoh M."/>
            <person name="Sonobe K."/>
            <person name="Ishii M."/>
            <person name="Ohtani R."/>
            <person name="Kanamori-Sato M."/>
            <person name="Honoki R."/>
            <person name="Miyazaki D."/>
            <person name="Mochizuki H."/>
            <person name="Umetsu J."/>
            <person name="Higashi K."/>
            <person name="Shibata D."/>
            <person name="Kamiya Y."/>
            <person name="Sato N."/>
            <person name="Nakamura Y."/>
            <person name="Tabata S."/>
            <person name="Ida S."/>
            <person name="Kurokawa K."/>
            <person name="Ohta H."/>
        </authorList>
    </citation>
    <scope>NUCLEOTIDE SEQUENCE [LARGE SCALE GENOMIC DNA]</scope>
    <source>
        <strain evidence="2 3">NIES-2285</strain>
    </source>
</reference>
<evidence type="ECO:0000313" key="3">
    <source>
        <dbReference type="Proteomes" id="UP000054558"/>
    </source>
</evidence>
<name>A0A1Y1ILN9_KLENI</name>
<dbReference type="OMA" id="MGWIRRE"/>
<accession>A0A1Y1ILN9</accession>
<evidence type="ECO:0000313" key="2">
    <source>
        <dbReference type="EMBL" id="GAQ90359.1"/>
    </source>
</evidence>
<feature type="chain" id="PRO_5012282125" evidence="1">
    <location>
        <begin position="32"/>
        <end position="230"/>
    </location>
</feature>
<evidence type="ECO:0000256" key="1">
    <source>
        <dbReference type="SAM" id="SignalP"/>
    </source>
</evidence>
<organism evidence="2 3">
    <name type="scientific">Klebsormidium nitens</name>
    <name type="common">Green alga</name>
    <name type="synonym">Ulothrix nitens</name>
    <dbReference type="NCBI Taxonomy" id="105231"/>
    <lineage>
        <taxon>Eukaryota</taxon>
        <taxon>Viridiplantae</taxon>
        <taxon>Streptophyta</taxon>
        <taxon>Klebsormidiophyceae</taxon>
        <taxon>Klebsormidiales</taxon>
        <taxon>Klebsormidiaceae</taxon>
        <taxon>Klebsormidium</taxon>
    </lineage>
</organism>
<dbReference type="PANTHER" id="PTHR36806">
    <property type="entry name" value="ADENINE PHOSPHORIBOSYLTRANSFERASE"/>
    <property type="match status" value="1"/>
</dbReference>
<dbReference type="Proteomes" id="UP000054558">
    <property type="component" value="Unassembled WGS sequence"/>
</dbReference>
<dbReference type="EMBL" id="DF237580">
    <property type="protein sequence ID" value="GAQ90359.1"/>
    <property type="molecule type" value="Genomic_DNA"/>
</dbReference>